<protein>
    <submittedName>
        <fullName evidence="2">Uncharacterized protein</fullName>
    </submittedName>
</protein>
<feature type="region of interest" description="Disordered" evidence="1">
    <location>
        <begin position="62"/>
        <end position="100"/>
    </location>
</feature>
<evidence type="ECO:0000313" key="2">
    <source>
        <dbReference type="EMBL" id="EED88642.1"/>
    </source>
</evidence>
<gene>
    <name evidence="2" type="ORF">THAPSDRAFT_25058</name>
</gene>
<dbReference type="GeneID" id="7450293"/>
<evidence type="ECO:0000313" key="3">
    <source>
        <dbReference type="Proteomes" id="UP000001449"/>
    </source>
</evidence>
<keyword evidence="3" id="KW-1185">Reference proteome</keyword>
<reference evidence="2 3" key="2">
    <citation type="journal article" date="2008" name="Nature">
        <title>The Phaeodactylum genome reveals the evolutionary history of diatom genomes.</title>
        <authorList>
            <person name="Bowler C."/>
            <person name="Allen A.E."/>
            <person name="Badger J.H."/>
            <person name="Grimwood J."/>
            <person name="Jabbari K."/>
            <person name="Kuo A."/>
            <person name="Maheswari U."/>
            <person name="Martens C."/>
            <person name="Maumus F."/>
            <person name="Otillar R.P."/>
            <person name="Rayko E."/>
            <person name="Salamov A."/>
            <person name="Vandepoele K."/>
            <person name="Beszteri B."/>
            <person name="Gruber A."/>
            <person name="Heijde M."/>
            <person name="Katinka M."/>
            <person name="Mock T."/>
            <person name="Valentin K."/>
            <person name="Verret F."/>
            <person name="Berges J.A."/>
            <person name="Brownlee C."/>
            <person name="Cadoret J.P."/>
            <person name="Chiovitti A."/>
            <person name="Choi C.J."/>
            <person name="Coesel S."/>
            <person name="De Martino A."/>
            <person name="Detter J.C."/>
            <person name="Durkin C."/>
            <person name="Falciatore A."/>
            <person name="Fournet J."/>
            <person name="Haruta M."/>
            <person name="Huysman M.J."/>
            <person name="Jenkins B.D."/>
            <person name="Jiroutova K."/>
            <person name="Jorgensen R.E."/>
            <person name="Joubert Y."/>
            <person name="Kaplan A."/>
            <person name="Kroger N."/>
            <person name="Kroth P.G."/>
            <person name="La Roche J."/>
            <person name="Lindquist E."/>
            <person name="Lommer M."/>
            <person name="Martin-Jezequel V."/>
            <person name="Lopez P.J."/>
            <person name="Lucas S."/>
            <person name="Mangogna M."/>
            <person name="McGinnis K."/>
            <person name="Medlin L.K."/>
            <person name="Montsant A."/>
            <person name="Oudot-Le Secq M.P."/>
            <person name="Napoli C."/>
            <person name="Obornik M."/>
            <person name="Parker M.S."/>
            <person name="Petit J.L."/>
            <person name="Porcel B.M."/>
            <person name="Poulsen N."/>
            <person name="Robison M."/>
            <person name="Rychlewski L."/>
            <person name="Rynearson T.A."/>
            <person name="Schmutz J."/>
            <person name="Shapiro H."/>
            <person name="Siaut M."/>
            <person name="Stanley M."/>
            <person name="Sussman M.R."/>
            <person name="Taylor A.R."/>
            <person name="Vardi A."/>
            <person name="von Dassow P."/>
            <person name="Vyverman W."/>
            <person name="Willis A."/>
            <person name="Wyrwicz L.S."/>
            <person name="Rokhsar D.S."/>
            <person name="Weissenbach J."/>
            <person name="Armbrust E.V."/>
            <person name="Green B.R."/>
            <person name="Van de Peer Y."/>
            <person name="Grigoriev I.V."/>
        </authorList>
    </citation>
    <scope>NUCLEOTIDE SEQUENCE [LARGE SCALE GENOMIC DNA]</scope>
    <source>
        <strain evidence="2 3">CCMP1335</strain>
    </source>
</reference>
<dbReference type="Proteomes" id="UP000001449">
    <property type="component" value="Chromosome 15"/>
</dbReference>
<dbReference type="PaxDb" id="35128-Thaps25058"/>
<dbReference type="EMBL" id="CM000650">
    <property type="protein sequence ID" value="EED88642.1"/>
    <property type="molecule type" value="Genomic_DNA"/>
</dbReference>
<proteinExistence type="predicted"/>
<dbReference type="KEGG" id="tps:THAPSDRAFT_25058"/>
<accession>B8CDM6</accession>
<dbReference type="AlphaFoldDB" id="B8CDM6"/>
<name>B8CDM6_THAPS</name>
<reference evidence="2 3" key="1">
    <citation type="journal article" date="2004" name="Science">
        <title>The genome of the diatom Thalassiosira pseudonana: ecology, evolution, and metabolism.</title>
        <authorList>
            <person name="Armbrust E.V."/>
            <person name="Berges J.A."/>
            <person name="Bowler C."/>
            <person name="Green B.R."/>
            <person name="Martinez D."/>
            <person name="Putnam N.H."/>
            <person name="Zhou S."/>
            <person name="Allen A.E."/>
            <person name="Apt K.E."/>
            <person name="Bechner M."/>
            <person name="Brzezinski M.A."/>
            <person name="Chaal B.K."/>
            <person name="Chiovitti A."/>
            <person name="Davis A.K."/>
            <person name="Demarest M.S."/>
            <person name="Detter J.C."/>
            <person name="Glavina T."/>
            <person name="Goodstein D."/>
            <person name="Hadi M.Z."/>
            <person name="Hellsten U."/>
            <person name="Hildebrand M."/>
            <person name="Jenkins B.D."/>
            <person name="Jurka J."/>
            <person name="Kapitonov V.V."/>
            <person name="Kroger N."/>
            <person name="Lau W.W."/>
            <person name="Lane T.W."/>
            <person name="Larimer F.W."/>
            <person name="Lippmeier J.C."/>
            <person name="Lucas S."/>
            <person name="Medina M."/>
            <person name="Montsant A."/>
            <person name="Obornik M."/>
            <person name="Parker M.S."/>
            <person name="Palenik B."/>
            <person name="Pazour G.J."/>
            <person name="Richardson P.M."/>
            <person name="Rynearson T.A."/>
            <person name="Saito M.A."/>
            <person name="Schwartz D.C."/>
            <person name="Thamatrakoln K."/>
            <person name="Valentin K."/>
            <person name="Vardi A."/>
            <person name="Wilkerson F.P."/>
            <person name="Rokhsar D.S."/>
        </authorList>
    </citation>
    <scope>NUCLEOTIDE SEQUENCE [LARGE SCALE GENOMIC DNA]</scope>
    <source>
        <strain evidence="2 3">CCMP1335</strain>
    </source>
</reference>
<organism evidence="2 3">
    <name type="scientific">Thalassiosira pseudonana</name>
    <name type="common">Marine diatom</name>
    <name type="synonym">Cyclotella nana</name>
    <dbReference type="NCBI Taxonomy" id="35128"/>
    <lineage>
        <taxon>Eukaryota</taxon>
        <taxon>Sar</taxon>
        <taxon>Stramenopiles</taxon>
        <taxon>Ochrophyta</taxon>
        <taxon>Bacillariophyta</taxon>
        <taxon>Coscinodiscophyceae</taxon>
        <taxon>Thalassiosirophycidae</taxon>
        <taxon>Thalassiosirales</taxon>
        <taxon>Thalassiosiraceae</taxon>
        <taxon>Thalassiosira</taxon>
    </lineage>
</organism>
<dbReference type="HOGENOM" id="CLU_1374710_0_0_1"/>
<dbReference type="RefSeq" id="XP_002294287.1">
    <property type="nucleotide sequence ID" value="XM_002294251.1"/>
</dbReference>
<dbReference type="InParanoid" id="B8CDM6"/>
<evidence type="ECO:0000256" key="1">
    <source>
        <dbReference type="SAM" id="MobiDB-lite"/>
    </source>
</evidence>
<sequence length="199" mass="22151">MVLRDQAPESELSRMIQLKKSIQHSTTMKFLHIITIFSVALSVVAYADSDAAAESVGVDVDADKNTGNSNVKTPNLFDTKEDSEEESDKSNLRSGPSTRRGGVSIYQQSYSSDTLIRVAWSCSRKTTYEVCIKSGWWSWFGDTCCKDCKKFTVRSDWSGNGCELTNIPIECDTKHTVEVKKGWWAQDKQTFTSCPCGGC</sequence>